<dbReference type="EMBL" id="SMFN01000022">
    <property type="protein sequence ID" value="TDE01213.1"/>
    <property type="molecule type" value="Genomic_DNA"/>
</dbReference>
<sequence>MKIMKFTTLLMASSMALLLSNCTSNKFVVCGHRGAMGHETENTLASIKKGMELKADMLEIDVFKIKTGEMVVFHDDDLDRITNAKGKIEAYTFEDLRKVLVAGKHQIPTLQEVIETIDKKVVLNIELKGTNTAADTYRIIEEYKKKGWRNKDFFISSFRIGELQKMRSLSPEIAIGLLTYKDPIEDIIKTGKELKAQAINPYFKTLTAENVAIMKANNFKIYPWTVNEPADINNLQQLKVNGIITDYPERIVR</sequence>
<gene>
    <name evidence="3" type="ORF">E0F91_14940</name>
</gene>
<reference evidence="3 4" key="1">
    <citation type="submission" date="2019-03" db="EMBL/GenBank/DDBJ databases">
        <title>Flavobacterium LB-D12 sp. nov., isolated from arctic soil.</title>
        <authorList>
            <person name="Chaudhary D.K."/>
        </authorList>
    </citation>
    <scope>NUCLEOTIDE SEQUENCE [LARGE SCALE GENOMIC DNA]</scope>
    <source>
        <strain evidence="3 4">LB-D12</strain>
    </source>
</reference>
<accession>A0A4R5CU02</accession>
<dbReference type="AlphaFoldDB" id="A0A4R5CU02"/>
<proteinExistence type="predicted"/>
<feature type="domain" description="GP-PDE" evidence="2">
    <location>
        <begin position="27"/>
        <end position="253"/>
    </location>
</feature>
<evidence type="ECO:0000313" key="4">
    <source>
        <dbReference type="Proteomes" id="UP000294644"/>
    </source>
</evidence>
<keyword evidence="1" id="KW-0732">Signal</keyword>
<dbReference type="PANTHER" id="PTHR46211:SF14">
    <property type="entry name" value="GLYCEROPHOSPHODIESTER PHOSPHODIESTERASE"/>
    <property type="match status" value="1"/>
</dbReference>
<dbReference type="InterPro" id="IPR017946">
    <property type="entry name" value="PLC-like_Pdiesterase_TIM-brl"/>
</dbReference>
<evidence type="ECO:0000259" key="2">
    <source>
        <dbReference type="PROSITE" id="PS51704"/>
    </source>
</evidence>
<keyword evidence="4" id="KW-1185">Reference proteome</keyword>
<dbReference type="GO" id="GO:0006629">
    <property type="term" value="P:lipid metabolic process"/>
    <property type="evidence" value="ECO:0007669"/>
    <property type="project" value="InterPro"/>
</dbReference>
<dbReference type="OrthoDB" id="384721at2"/>
<name>A0A4R5CU02_9FLAO</name>
<comment type="caution">
    <text evidence="3">The sequence shown here is derived from an EMBL/GenBank/DDBJ whole genome shotgun (WGS) entry which is preliminary data.</text>
</comment>
<feature type="chain" id="PRO_5020339304" evidence="1">
    <location>
        <begin position="19"/>
        <end position="253"/>
    </location>
</feature>
<protein>
    <submittedName>
        <fullName evidence="3">Glycerophosphodiester phosphodiesterase</fullName>
    </submittedName>
</protein>
<organism evidence="3 4">
    <name type="scientific">Flavobacterium sandaracinum</name>
    <dbReference type="NCBI Taxonomy" id="2541733"/>
    <lineage>
        <taxon>Bacteria</taxon>
        <taxon>Pseudomonadati</taxon>
        <taxon>Bacteroidota</taxon>
        <taxon>Flavobacteriia</taxon>
        <taxon>Flavobacteriales</taxon>
        <taxon>Flavobacteriaceae</taxon>
        <taxon>Flavobacterium</taxon>
    </lineage>
</organism>
<evidence type="ECO:0000313" key="3">
    <source>
        <dbReference type="EMBL" id="TDE01213.1"/>
    </source>
</evidence>
<dbReference type="SUPFAM" id="SSF51695">
    <property type="entry name" value="PLC-like phosphodiesterases"/>
    <property type="match status" value="1"/>
</dbReference>
<dbReference type="InterPro" id="IPR030395">
    <property type="entry name" value="GP_PDE_dom"/>
</dbReference>
<feature type="signal peptide" evidence="1">
    <location>
        <begin position="1"/>
        <end position="18"/>
    </location>
</feature>
<dbReference type="Pfam" id="PF03009">
    <property type="entry name" value="GDPD"/>
    <property type="match status" value="1"/>
</dbReference>
<dbReference type="Gene3D" id="3.20.20.190">
    <property type="entry name" value="Phosphatidylinositol (PI) phosphodiesterase"/>
    <property type="match status" value="1"/>
</dbReference>
<dbReference type="PROSITE" id="PS51704">
    <property type="entry name" value="GP_PDE"/>
    <property type="match status" value="1"/>
</dbReference>
<dbReference type="GO" id="GO:0008081">
    <property type="term" value="F:phosphoric diester hydrolase activity"/>
    <property type="evidence" value="ECO:0007669"/>
    <property type="project" value="InterPro"/>
</dbReference>
<dbReference type="Proteomes" id="UP000294644">
    <property type="component" value="Unassembled WGS sequence"/>
</dbReference>
<dbReference type="PANTHER" id="PTHR46211">
    <property type="entry name" value="GLYCEROPHOSPHORYL DIESTER PHOSPHODIESTERASE"/>
    <property type="match status" value="1"/>
</dbReference>
<evidence type="ECO:0000256" key="1">
    <source>
        <dbReference type="SAM" id="SignalP"/>
    </source>
</evidence>